<dbReference type="RefSeq" id="XP_025418797.1">
    <property type="nucleotide sequence ID" value="XM_025563012.1"/>
</dbReference>
<sequence>MSVITICKTVGEMNTFKNQSTSKLINSSTLPKLSENTLLTMPSTSSVQPNQLLLINNSEGQPVSGILLPSNHFMFKLNQNQIQPKSNPDDYIERESTSKYFSMNKGEKKMFRETFFSTLLDFMHQIVKDGRIVGSSDPIWEHVASKLDNILKPKSIYNRFILNKHSCRTRLIEAYLKDPKSQTTDISILNHMMKTDMHHEIVEKRPGHVDNQTFYDALFVFKDKVLRNGQVAPSVDSVWNQISAHLNHALKPNSIYLRLKRNTHNCHKKLLAHCKLDPSKAKTYDVPSRKLASPVEKPFNKIKKKSLKFEDSSKFFKALYSHRHMIIQNGSIARYNNSVWNEVAKMLDYALQPSDVHSKFIRNHDLCQTKLIEACKEDENFTPLVVPKFNKPNCVSDEVFFNILCRYRDDILQNGSEIAKFSHPVWTQISKDLNDTLKPATVYFRVTRNSQLCLNRLLKPELLTDHTYKDIINKDKFFETICLYKYSIMNGDVVVDLNDPVWNEISLQLNSVLSPEAIYDIIYNDKDLCKTKMIQALKTERSVFSGENPEISENINEYTPIVECNISNEPIYDFNEIINEFKDSILQPNGQMALKDDPIWKQISCRLKDLSSDEVYSRVINDYKNCRTRIFGVKPVHKNRLFEAIFAYRQLVISNNSIANINDEVWIKISEKLNFALTPKEIYSRFIKDIDGCRTKLLKSSKKDWSRSQGVDKDKFLDIIISHKDSILKNGSHAKPSDPIWREIASKLNFLVKPLTLYNNFMLNRHNCQQKLLEACELDKNELAVSQISSKITSQMDHDYIKGDIDTTFEDLVYMRQKVGYVQENDFIEACLVFKDRLVKNNCIVPSTDKVWNDISKYLNYAIKSKTAYLRFKRNTHNCQGKLFGVFQLNELSYDQDEESYSIDDQSIENEMFFDAISIFKHSIINNGSFAMESSPVWLDVSNLMNNLLTPDEAFWKFRQNIDSCRTKLIKKCLADWNNEPSSVIQNRIQVMKSKESLWKKNLISEHISRVNGKNYNQPLIMNEDVFYDAIYKHKSDIFHNDLVANSESPVWTAIAKELNNELEPSTIYLRFKNNMTKCNLKFAEAAQRHSLYKLNQKQSQMETQILIDENSYDSYDQNMVIDYDDDCIVESDVKNFEIKDYSDETSTIQ</sequence>
<accession>A0A2S2Q2H4</accession>
<dbReference type="GeneID" id="112689346"/>
<dbReference type="OrthoDB" id="6584559at2759"/>
<evidence type="ECO:0000313" key="2">
    <source>
        <dbReference type="Proteomes" id="UP000694846"/>
    </source>
</evidence>
<organism evidence="1">
    <name type="scientific">Sipha flava</name>
    <name type="common">yellow sugarcane aphid</name>
    <dbReference type="NCBI Taxonomy" id="143950"/>
    <lineage>
        <taxon>Eukaryota</taxon>
        <taxon>Metazoa</taxon>
        <taxon>Ecdysozoa</taxon>
        <taxon>Arthropoda</taxon>
        <taxon>Hexapoda</taxon>
        <taxon>Insecta</taxon>
        <taxon>Pterygota</taxon>
        <taxon>Neoptera</taxon>
        <taxon>Paraneoptera</taxon>
        <taxon>Hemiptera</taxon>
        <taxon>Sternorrhyncha</taxon>
        <taxon>Aphidomorpha</taxon>
        <taxon>Aphidoidea</taxon>
        <taxon>Aphididae</taxon>
        <taxon>Sipha</taxon>
    </lineage>
</organism>
<protein>
    <submittedName>
        <fullName evidence="3">Uncharacterized protein LOC112689346</fullName>
    </submittedName>
</protein>
<evidence type="ECO:0000313" key="3">
    <source>
        <dbReference type="RefSeq" id="XP_025418797.1"/>
    </source>
</evidence>
<reference evidence="3" key="2">
    <citation type="submission" date="2025-04" db="UniProtKB">
        <authorList>
            <consortium name="RefSeq"/>
        </authorList>
    </citation>
    <scope>IDENTIFICATION</scope>
    <source>
        <tissue evidence="3">Whole body</tissue>
    </source>
</reference>
<keyword evidence="2" id="KW-1185">Reference proteome</keyword>
<proteinExistence type="predicted"/>
<dbReference type="AlphaFoldDB" id="A0A2S2Q2H4"/>
<dbReference type="Proteomes" id="UP000694846">
    <property type="component" value="Unplaced"/>
</dbReference>
<dbReference type="EMBL" id="GGMS01002676">
    <property type="protein sequence ID" value="MBY71879.1"/>
    <property type="molecule type" value="Transcribed_RNA"/>
</dbReference>
<reference evidence="1" key="1">
    <citation type="submission" date="2018-04" db="EMBL/GenBank/DDBJ databases">
        <title>Transcriptome assembly of Sipha flava.</title>
        <authorList>
            <person name="Scully E.D."/>
            <person name="Geib S.M."/>
            <person name="Palmer N.A."/>
            <person name="Koch K."/>
            <person name="Bradshaw J."/>
            <person name="Heng-Moss T."/>
            <person name="Sarath G."/>
        </authorList>
    </citation>
    <scope>NUCLEOTIDE SEQUENCE</scope>
</reference>
<gene>
    <name evidence="3" type="primary">LOC112689346</name>
    <name evidence="1" type="ORF">g.149646</name>
</gene>
<name>A0A2S2Q2H4_9HEMI</name>
<evidence type="ECO:0000313" key="1">
    <source>
        <dbReference type="EMBL" id="MBY71879.1"/>
    </source>
</evidence>